<comment type="caution">
    <text evidence="2">The sequence shown here is derived from an EMBL/GenBank/DDBJ whole genome shotgun (WGS) entry which is preliminary data.</text>
</comment>
<sequence length="638" mass="71563">MRTPITPSTPLAHSASAPSPLHLDIHIPLVLLGPKKSALGLAKGPMRHETRLKYLHGDLATASQVRIALWEDTPFEESLADDALEEERAAFEGQNAEWRRAEQERWDELAHNGGWIIRATPGNPKPAPDSSGHMPFFIEPLGLSPHWRKGDGLLTEREARLAFSNNIWTQPFILQRLDLPSSRREDWEAEVRVVMDALSSMSTVDQWENPEHPEIKRPIAIMATERCHPHVAFRQASSFGGQTTPWDDCTVQNALLLMTAFEREVATLATPEFLLMYRPLTDLLVAREVRKTRRARRAMWKGLTQEIRAVGNNADGLEGGGRIRKQRQFDRKVLEWRGDLERADENVLRRETLLGEEGTPWWGHLHQAMDEGSGDDIVSDITLRTAKKKGRRLALGLSSEGVEPTTKREHTQPSSSDSEPKLSDRPETKRTTHTHAHKLTLLSLPPSPLPPNPLPRIATLTFPIPLRSLDPGPVLAYISLLFSILHFASENDTKHVHDHVRAAKTDGKRAGETGVEGLIRLVSKLNGREEALKVLTEEAEKCTRDKRADSDVGGMVEKEGDPFWKLEGFVSGRYQEGRRAVGGGSVDEDGQEDRKPQMKTSLRYLERYEVVGGFLVPGRVKVLGLLEGQERLRRARVA</sequence>
<feature type="compositionally biased region" description="Basic and acidic residues" evidence="1">
    <location>
        <begin position="418"/>
        <end position="430"/>
    </location>
</feature>
<proteinExistence type="predicted"/>
<gene>
    <name evidence="2" type="ORF">PMIN01_10714</name>
</gene>
<evidence type="ECO:0000313" key="3">
    <source>
        <dbReference type="Proteomes" id="UP000756921"/>
    </source>
</evidence>
<dbReference type="OrthoDB" id="3784856at2759"/>
<feature type="region of interest" description="Disordered" evidence="1">
    <location>
        <begin position="392"/>
        <end position="447"/>
    </location>
</feature>
<evidence type="ECO:0000313" key="2">
    <source>
        <dbReference type="EMBL" id="KAF9731697.1"/>
    </source>
</evidence>
<dbReference type="Proteomes" id="UP000756921">
    <property type="component" value="Unassembled WGS sequence"/>
</dbReference>
<name>A0A9P6GA31_9PLEO</name>
<feature type="region of interest" description="Disordered" evidence="1">
    <location>
        <begin position="579"/>
        <end position="598"/>
    </location>
</feature>
<evidence type="ECO:0000256" key="1">
    <source>
        <dbReference type="SAM" id="MobiDB-lite"/>
    </source>
</evidence>
<organism evidence="2 3">
    <name type="scientific">Paraphaeosphaeria minitans</name>
    <dbReference type="NCBI Taxonomy" id="565426"/>
    <lineage>
        <taxon>Eukaryota</taxon>
        <taxon>Fungi</taxon>
        <taxon>Dikarya</taxon>
        <taxon>Ascomycota</taxon>
        <taxon>Pezizomycotina</taxon>
        <taxon>Dothideomycetes</taxon>
        <taxon>Pleosporomycetidae</taxon>
        <taxon>Pleosporales</taxon>
        <taxon>Massarineae</taxon>
        <taxon>Didymosphaeriaceae</taxon>
        <taxon>Paraphaeosphaeria</taxon>
    </lineage>
</organism>
<reference evidence="2" key="1">
    <citation type="journal article" date="2020" name="Mol. Plant Microbe Interact.">
        <title>Genome Sequence of the Biocontrol Agent Coniothyrium minitans strain Conio (IMI 134523).</title>
        <authorList>
            <person name="Patel D."/>
            <person name="Shittu T.A."/>
            <person name="Baroncelli R."/>
            <person name="Muthumeenakshi S."/>
            <person name="Osborne T.H."/>
            <person name="Janganan T.K."/>
            <person name="Sreenivasaprasad S."/>
        </authorList>
    </citation>
    <scope>NUCLEOTIDE SEQUENCE</scope>
    <source>
        <strain evidence="2">Conio</strain>
    </source>
</reference>
<dbReference type="EMBL" id="WJXW01000012">
    <property type="protein sequence ID" value="KAF9731697.1"/>
    <property type="molecule type" value="Genomic_DNA"/>
</dbReference>
<keyword evidence="3" id="KW-1185">Reference proteome</keyword>
<dbReference type="AlphaFoldDB" id="A0A9P6GA31"/>
<protein>
    <submittedName>
        <fullName evidence="2">Uncharacterized protein</fullName>
    </submittedName>
</protein>
<accession>A0A9P6GA31</accession>